<evidence type="ECO:0000256" key="4">
    <source>
        <dbReference type="ARBA" id="ARBA00022827"/>
    </source>
</evidence>
<evidence type="ECO:0000256" key="1">
    <source>
        <dbReference type="ARBA" id="ARBA00001974"/>
    </source>
</evidence>
<dbReference type="InterPro" id="IPR050260">
    <property type="entry name" value="FAD-bd_OxRdtase"/>
</dbReference>
<dbReference type="PANTHER" id="PTHR43429:SF3">
    <property type="entry name" value="NITRITE REDUCTASE [NAD(P)H]"/>
    <property type="match status" value="1"/>
</dbReference>
<organism evidence="6 7">
    <name type="scientific">Carboxylicivirga marina</name>
    <dbReference type="NCBI Taxonomy" id="2800988"/>
    <lineage>
        <taxon>Bacteria</taxon>
        <taxon>Pseudomonadati</taxon>
        <taxon>Bacteroidota</taxon>
        <taxon>Bacteroidia</taxon>
        <taxon>Marinilabiliales</taxon>
        <taxon>Marinilabiliaceae</taxon>
        <taxon>Carboxylicivirga</taxon>
    </lineage>
</organism>
<dbReference type="EMBL" id="JAENRR010000032">
    <property type="protein sequence ID" value="MBK3518372.1"/>
    <property type="molecule type" value="Genomic_DNA"/>
</dbReference>
<reference evidence="6 7" key="1">
    <citation type="submission" date="2021-01" db="EMBL/GenBank/DDBJ databases">
        <title>Carboxyliciviraga sp.nov., isolated from coastal sediments.</title>
        <authorList>
            <person name="Lu D."/>
            <person name="Zhang T."/>
        </authorList>
    </citation>
    <scope>NUCLEOTIDE SEQUENCE [LARGE SCALE GENOMIC DNA]</scope>
    <source>
        <strain evidence="6 7">N1Y132</strain>
    </source>
</reference>
<feature type="domain" description="FAD/NAD(P)-binding" evidence="5">
    <location>
        <begin position="6"/>
        <end position="296"/>
    </location>
</feature>
<keyword evidence="3" id="KW-0285">Flavoprotein</keyword>
<keyword evidence="4" id="KW-0274">FAD</keyword>
<evidence type="ECO:0000256" key="3">
    <source>
        <dbReference type="ARBA" id="ARBA00022630"/>
    </source>
</evidence>
<dbReference type="RefSeq" id="WP_200465600.1">
    <property type="nucleotide sequence ID" value="NZ_JAENRR010000032.1"/>
</dbReference>
<sequence length="407" mass="45443">MNSIEYQIIAIGASIASISFIRTLRENNNVEKVLLVHGEDRLPYKRTKINKHMVRGFDKEEFRIADELWYADNNVDLIYDRVINVDAEEKVVSTKSGKVYSYNKLLLATGAASVIPKVLGLDNDEIHGVQNAHDVDRVLDTCSEKQRFLIVGGGVESVETADQLIRKGKQVILAGRTKFPLQKLFPENLLTVLVNKMHQKGVKLFSGVSVNHIKKQGDSYMTSLQGETIEFDVVIACAGAVPNTELAIKAGLKVERGIVVNEYLQTSDKDILAAGDVAQHARGIVTGLWHSAEHQGKLAALNVLGKPQKHTLPPYRLKTEVFDLFMFSGAYENVMPGVDEAVEETYGDICRTMYYVEDRLNAAVFINDKDRAKVYQQALFERWNKDMVNEQLPLPPKMSFAFGASLA</sequence>
<dbReference type="PANTHER" id="PTHR43429">
    <property type="entry name" value="PYRIDINE NUCLEOTIDE-DISULFIDE OXIDOREDUCTASE DOMAIN-CONTAINING"/>
    <property type="match status" value="1"/>
</dbReference>
<dbReference type="Pfam" id="PF07992">
    <property type="entry name" value="Pyr_redox_2"/>
    <property type="match status" value="1"/>
</dbReference>
<evidence type="ECO:0000313" key="7">
    <source>
        <dbReference type="Proteomes" id="UP000605676"/>
    </source>
</evidence>
<gene>
    <name evidence="6" type="ORF">JIV24_13595</name>
</gene>
<dbReference type="SUPFAM" id="SSF51905">
    <property type="entry name" value="FAD/NAD(P)-binding domain"/>
    <property type="match status" value="1"/>
</dbReference>
<dbReference type="Proteomes" id="UP000605676">
    <property type="component" value="Unassembled WGS sequence"/>
</dbReference>
<dbReference type="PRINTS" id="PR00368">
    <property type="entry name" value="FADPNR"/>
</dbReference>
<dbReference type="Gene3D" id="3.50.50.60">
    <property type="entry name" value="FAD/NAD(P)-binding domain"/>
    <property type="match status" value="2"/>
</dbReference>
<dbReference type="InterPro" id="IPR036188">
    <property type="entry name" value="FAD/NAD-bd_sf"/>
</dbReference>
<name>A0ABS1HL25_9BACT</name>
<accession>A0ABS1HL25</accession>
<evidence type="ECO:0000313" key="6">
    <source>
        <dbReference type="EMBL" id="MBK3518372.1"/>
    </source>
</evidence>
<proteinExistence type="inferred from homology"/>
<comment type="caution">
    <text evidence="6">The sequence shown here is derived from an EMBL/GenBank/DDBJ whole genome shotgun (WGS) entry which is preliminary data.</text>
</comment>
<dbReference type="PRINTS" id="PR00411">
    <property type="entry name" value="PNDRDTASEI"/>
</dbReference>
<comment type="cofactor">
    <cofactor evidence="1">
        <name>FAD</name>
        <dbReference type="ChEBI" id="CHEBI:57692"/>
    </cofactor>
</comment>
<keyword evidence="7" id="KW-1185">Reference proteome</keyword>
<protein>
    <submittedName>
        <fullName evidence="6">FAD-dependent oxidoreductase</fullName>
    </submittedName>
</protein>
<dbReference type="InterPro" id="IPR023753">
    <property type="entry name" value="FAD/NAD-binding_dom"/>
</dbReference>
<evidence type="ECO:0000259" key="5">
    <source>
        <dbReference type="Pfam" id="PF07992"/>
    </source>
</evidence>
<comment type="similarity">
    <text evidence="2">Belongs to the FAD-dependent oxidoreductase family.</text>
</comment>
<evidence type="ECO:0000256" key="2">
    <source>
        <dbReference type="ARBA" id="ARBA00006442"/>
    </source>
</evidence>